<evidence type="ECO:0000256" key="6">
    <source>
        <dbReference type="RuleBase" id="RU000461"/>
    </source>
</evidence>
<dbReference type="InterPro" id="IPR050529">
    <property type="entry name" value="CYP450_sterol_14alpha_dmase"/>
</dbReference>
<evidence type="ECO:0000256" key="3">
    <source>
        <dbReference type="ARBA" id="ARBA00022723"/>
    </source>
</evidence>
<dbReference type="OrthoDB" id="1470350at2759"/>
<name>A0A812WLL7_SYMPI</name>
<dbReference type="GO" id="GO:0020037">
    <property type="term" value="F:heme binding"/>
    <property type="evidence" value="ECO:0007669"/>
    <property type="project" value="InterPro"/>
</dbReference>
<keyword evidence="9" id="KW-1185">Reference proteome</keyword>
<keyword evidence="6" id="KW-0560">Oxidoreductase</keyword>
<dbReference type="GO" id="GO:0005506">
    <property type="term" value="F:iron ion binding"/>
    <property type="evidence" value="ECO:0007669"/>
    <property type="project" value="InterPro"/>
</dbReference>
<dbReference type="InterPro" id="IPR017972">
    <property type="entry name" value="Cyt_P450_CS"/>
</dbReference>
<dbReference type="InterPro" id="IPR036396">
    <property type="entry name" value="Cyt_P450_sf"/>
</dbReference>
<dbReference type="GO" id="GO:0004497">
    <property type="term" value="F:monooxygenase activity"/>
    <property type="evidence" value="ECO:0007669"/>
    <property type="project" value="UniProtKB-KW"/>
</dbReference>
<evidence type="ECO:0000256" key="7">
    <source>
        <dbReference type="SAM" id="Phobius"/>
    </source>
</evidence>
<feature type="binding site" description="axial binding residue" evidence="5">
    <location>
        <position position="444"/>
    </location>
    <ligand>
        <name>heme</name>
        <dbReference type="ChEBI" id="CHEBI:30413"/>
    </ligand>
    <ligandPart>
        <name>Fe</name>
        <dbReference type="ChEBI" id="CHEBI:18248"/>
    </ligandPart>
</feature>
<dbReference type="InterPro" id="IPR002403">
    <property type="entry name" value="Cyt_P450_E_grp-IV"/>
</dbReference>
<accession>A0A812WLL7</accession>
<dbReference type="PANTHER" id="PTHR24304">
    <property type="entry name" value="CYTOCHROME P450 FAMILY 7"/>
    <property type="match status" value="1"/>
</dbReference>
<evidence type="ECO:0000256" key="4">
    <source>
        <dbReference type="ARBA" id="ARBA00023004"/>
    </source>
</evidence>
<feature type="transmembrane region" description="Helical" evidence="7">
    <location>
        <begin position="6"/>
        <end position="24"/>
    </location>
</feature>
<dbReference type="Pfam" id="PF00067">
    <property type="entry name" value="p450"/>
    <property type="match status" value="1"/>
</dbReference>
<keyword evidence="6" id="KW-0503">Monooxygenase</keyword>
<dbReference type="PROSITE" id="PS00086">
    <property type="entry name" value="CYTOCHROME_P450"/>
    <property type="match status" value="1"/>
</dbReference>
<comment type="similarity">
    <text evidence="1 6">Belongs to the cytochrome P450 family.</text>
</comment>
<evidence type="ECO:0000256" key="5">
    <source>
        <dbReference type="PIRSR" id="PIRSR602403-1"/>
    </source>
</evidence>
<keyword evidence="2 5" id="KW-0349">Heme</keyword>
<evidence type="ECO:0008006" key="10">
    <source>
        <dbReference type="Google" id="ProtNLM"/>
    </source>
</evidence>
<dbReference type="AlphaFoldDB" id="A0A812WLL7"/>
<keyword evidence="3 5" id="KW-0479">Metal-binding</keyword>
<protein>
    <recommendedName>
        <fullName evidence="10">Cytochrome P450</fullName>
    </recommendedName>
</protein>
<evidence type="ECO:0000256" key="1">
    <source>
        <dbReference type="ARBA" id="ARBA00010617"/>
    </source>
</evidence>
<dbReference type="PANTHER" id="PTHR24304:SF2">
    <property type="entry name" value="24-HYDROXYCHOLESTEROL 7-ALPHA-HYDROXYLASE"/>
    <property type="match status" value="1"/>
</dbReference>
<dbReference type="GO" id="GO:0016705">
    <property type="term" value="F:oxidoreductase activity, acting on paired donors, with incorporation or reduction of molecular oxygen"/>
    <property type="evidence" value="ECO:0007669"/>
    <property type="project" value="InterPro"/>
</dbReference>
<dbReference type="InterPro" id="IPR001128">
    <property type="entry name" value="Cyt_P450"/>
</dbReference>
<sequence>MERSTPIPMLVLCTGAFVGIFVWWRKERRAKAPNIPMAQGGLPLLGHALQYKEDPAGCIRRQEERVGKVFYINLAGRRMVVVGSDPEAMKQVAMQPATVLSAQRAVAEIGFEYLLGTANVYKGTTFHKRIIKEEISSKEKFDTMLPTLFQALSTALDDECRAHNSRDATLSHPDVFHLVRRCILRAALDVLVTPWLLHRDPSLLTALMSFQDNVEDATAKAAVLPRFLALPLCLWPMALSRRRLTQRLKRILESVKTEAEAAEAGPWLRAFWSEQVPLQDAAEFVVGLVFAAHKNPAIGAAQSLCFLRSLDVTTQQTAATEAKRLQASMADGARQKGGVEALLAATTLRQCVLETMRITAHTLGALRYANAPLEIKTRASNLTIPRGATVAIAHNSTHSDVSVWGSNASEFRLDRPEWTLQSADMSSPVDPYKLTTFSQGVHKCPGEKFAMAVMEMMLALLLLRDSQLHRTPELSFERATLAQRAGPVPVKFQRHVLV</sequence>
<evidence type="ECO:0000313" key="9">
    <source>
        <dbReference type="Proteomes" id="UP000649617"/>
    </source>
</evidence>
<dbReference type="SUPFAM" id="SSF48264">
    <property type="entry name" value="Cytochrome P450"/>
    <property type="match status" value="1"/>
</dbReference>
<dbReference type="PRINTS" id="PR00465">
    <property type="entry name" value="EP450IV"/>
</dbReference>
<gene>
    <name evidence="8" type="ORF">SPIL2461_LOCUS19507</name>
</gene>
<proteinExistence type="inferred from homology"/>
<evidence type="ECO:0000256" key="2">
    <source>
        <dbReference type="ARBA" id="ARBA00022617"/>
    </source>
</evidence>
<keyword evidence="7" id="KW-1133">Transmembrane helix</keyword>
<dbReference type="Gene3D" id="1.10.630.10">
    <property type="entry name" value="Cytochrome P450"/>
    <property type="match status" value="1"/>
</dbReference>
<keyword evidence="7" id="KW-0472">Membrane</keyword>
<keyword evidence="4 5" id="KW-0408">Iron</keyword>
<comment type="caution">
    <text evidence="8">The sequence shown here is derived from an EMBL/GenBank/DDBJ whole genome shotgun (WGS) entry which is preliminary data.</text>
</comment>
<dbReference type="EMBL" id="CAJNIZ010044615">
    <property type="protein sequence ID" value="CAE7695527.1"/>
    <property type="molecule type" value="Genomic_DNA"/>
</dbReference>
<comment type="cofactor">
    <cofactor evidence="5">
        <name>heme</name>
        <dbReference type="ChEBI" id="CHEBI:30413"/>
    </cofactor>
</comment>
<organism evidence="8 9">
    <name type="scientific">Symbiodinium pilosum</name>
    <name type="common">Dinoflagellate</name>
    <dbReference type="NCBI Taxonomy" id="2952"/>
    <lineage>
        <taxon>Eukaryota</taxon>
        <taxon>Sar</taxon>
        <taxon>Alveolata</taxon>
        <taxon>Dinophyceae</taxon>
        <taxon>Suessiales</taxon>
        <taxon>Symbiodiniaceae</taxon>
        <taxon>Symbiodinium</taxon>
    </lineage>
</organism>
<evidence type="ECO:0000313" key="8">
    <source>
        <dbReference type="EMBL" id="CAE7695527.1"/>
    </source>
</evidence>
<reference evidence="8" key="1">
    <citation type="submission" date="2021-02" db="EMBL/GenBank/DDBJ databases">
        <authorList>
            <person name="Dougan E. K."/>
            <person name="Rhodes N."/>
            <person name="Thang M."/>
            <person name="Chan C."/>
        </authorList>
    </citation>
    <scope>NUCLEOTIDE SEQUENCE</scope>
</reference>
<keyword evidence="7" id="KW-0812">Transmembrane</keyword>
<dbReference type="Proteomes" id="UP000649617">
    <property type="component" value="Unassembled WGS sequence"/>
</dbReference>